<dbReference type="Proteomes" id="UP000279194">
    <property type="component" value="Unassembled WGS sequence"/>
</dbReference>
<dbReference type="InterPro" id="IPR000182">
    <property type="entry name" value="GNAT_dom"/>
</dbReference>
<dbReference type="EMBL" id="RCVM01000002">
    <property type="protein sequence ID" value="RLY04771.1"/>
    <property type="molecule type" value="Genomic_DNA"/>
</dbReference>
<keyword evidence="5" id="KW-1185">Reference proteome</keyword>
<dbReference type="OrthoDB" id="7163760at2"/>
<protein>
    <submittedName>
        <fullName evidence="4">GNAT family N-acetyltransferase</fullName>
    </submittedName>
</protein>
<accession>A0A3L9DTX0</accession>
<gene>
    <name evidence="4" type="ORF">EAF07_01915</name>
</gene>
<keyword evidence="1 4" id="KW-0808">Transferase</keyword>
<organism evidence="4 5">
    <name type="scientific">Streptococcus hillyeri</name>
    <dbReference type="NCBI Taxonomy" id="2282420"/>
    <lineage>
        <taxon>Bacteria</taxon>
        <taxon>Bacillati</taxon>
        <taxon>Bacillota</taxon>
        <taxon>Bacilli</taxon>
        <taxon>Lactobacillales</taxon>
        <taxon>Streptococcaceae</taxon>
        <taxon>Streptococcus</taxon>
    </lineage>
</organism>
<dbReference type="GO" id="GO:0016747">
    <property type="term" value="F:acyltransferase activity, transferring groups other than amino-acyl groups"/>
    <property type="evidence" value="ECO:0007669"/>
    <property type="project" value="InterPro"/>
</dbReference>
<dbReference type="SUPFAM" id="SSF55729">
    <property type="entry name" value="Acyl-CoA N-acyltransferases (Nat)"/>
    <property type="match status" value="2"/>
</dbReference>
<dbReference type="PANTHER" id="PTHR43420:SF44">
    <property type="entry name" value="ACETYLTRANSFERASE YPEA"/>
    <property type="match status" value="1"/>
</dbReference>
<evidence type="ECO:0000256" key="1">
    <source>
        <dbReference type="ARBA" id="ARBA00022679"/>
    </source>
</evidence>
<dbReference type="PANTHER" id="PTHR43420">
    <property type="entry name" value="ACETYLTRANSFERASE"/>
    <property type="match status" value="1"/>
</dbReference>
<evidence type="ECO:0000313" key="5">
    <source>
        <dbReference type="Proteomes" id="UP000279194"/>
    </source>
</evidence>
<dbReference type="RefSeq" id="WP_121834611.1">
    <property type="nucleotide sequence ID" value="NZ_CP163513.1"/>
</dbReference>
<dbReference type="Pfam" id="PF00583">
    <property type="entry name" value="Acetyltransf_1"/>
    <property type="match status" value="1"/>
</dbReference>
<dbReference type="CDD" id="cd04301">
    <property type="entry name" value="NAT_SF"/>
    <property type="match status" value="1"/>
</dbReference>
<proteinExistence type="predicted"/>
<keyword evidence="2" id="KW-0012">Acyltransferase</keyword>
<comment type="caution">
    <text evidence="4">The sequence shown here is derived from an EMBL/GenBank/DDBJ whole genome shotgun (WGS) entry which is preliminary data.</text>
</comment>
<reference evidence="4 5" key="1">
    <citation type="submission" date="2018-10" db="EMBL/GenBank/DDBJ databases">
        <title>Streptococcus hillyeri sp. nov., isolated from equine tracheal sample.</title>
        <authorList>
            <person name="Macfadyen A.C."/>
            <person name="Waller A."/>
            <person name="Paterson G.K."/>
        </authorList>
    </citation>
    <scope>NUCLEOTIDE SEQUENCE [LARGE SCALE GENOMIC DNA]</scope>
    <source>
        <strain evidence="4 5">28462</strain>
    </source>
</reference>
<name>A0A3L9DTX0_9STRE</name>
<sequence length="284" mass="33086">MKIIVTNQLSKQQEQEVRQLIAEIRDYDNFTREPYLSNMLNFDQDMPAFFLVYEKNELRGFLTVYADDPNEVDLFIWVAPAYRRQGLARQLFENYKESTRDYGLGKPSFNIERHFLTNNPWLLSAWQVNETNESEFWMSRGCDKVALEERSDIRVCQADLQHLEAIAKFQSETFEEDLELCRQYAREAIEDETSLLYVVLRAEEVIASCTVDLSSGDQLLYGLAVKNAEQGKGIGTYMTKYILNDRIENDSRPFQIAVEADNVVAKRLYEKLGFVIASEITYLR</sequence>
<dbReference type="AlphaFoldDB" id="A0A3L9DTX0"/>
<dbReference type="InterPro" id="IPR050680">
    <property type="entry name" value="YpeA/RimI_acetyltransf"/>
</dbReference>
<dbReference type="InterPro" id="IPR016181">
    <property type="entry name" value="Acyl_CoA_acyltransferase"/>
</dbReference>
<dbReference type="PROSITE" id="PS51186">
    <property type="entry name" value="GNAT"/>
    <property type="match status" value="2"/>
</dbReference>
<feature type="domain" description="N-acetyltransferase" evidence="3">
    <location>
        <begin position="153"/>
        <end position="284"/>
    </location>
</feature>
<evidence type="ECO:0000313" key="4">
    <source>
        <dbReference type="EMBL" id="RLY04771.1"/>
    </source>
</evidence>
<feature type="domain" description="N-acetyltransferase" evidence="3">
    <location>
        <begin position="4"/>
        <end position="154"/>
    </location>
</feature>
<dbReference type="Pfam" id="PF13673">
    <property type="entry name" value="Acetyltransf_10"/>
    <property type="match status" value="1"/>
</dbReference>
<evidence type="ECO:0000259" key="3">
    <source>
        <dbReference type="PROSITE" id="PS51186"/>
    </source>
</evidence>
<evidence type="ECO:0000256" key="2">
    <source>
        <dbReference type="ARBA" id="ARBA00023315"/>
    </source>
</evidence>
<dbReference type="Gene3D" id="3.40.630.30">
    <property type="match status" value="2"/>
</dbReference>